<evidence type="ECO:0000313" key="3">
    <source>
        <dbReference type="Proteomes" id="UP001193680"/>
    </source>
</evidence>
<feature type="transmembrane region" description="Helical" evidence="1">
    <location>
        <begin position="6"/>
        <end position="24"/>
    </location>
</feature>
<organism evidence="2 3">
    <name type="scientific">Thiomicrorhabdus heinhorstiae</name>
    <dbReference type="NCBI Taxonomy" id="2748010"/>
    <lineage>
        <taxon>Bacteria</taxon>
        <taxon>Pseudomonadati</taxon>
        <taxon>Pseudomonadota</taxon>
        <taxon>Gammaproteobacteria</taxon>
        <taxon>Thiotrichales</taxon>
        <taxon>Piscirickettsiaceae</taxon>
        <taxon>Thiomicrorhabdus</taxon>
    </lineage>
</organism>
<gene>
    <name evidence="2" type="ORF">H8792_001940</name>
</gene>
<dbReference type="Proteomes" id="UP001193680">
    <property type="component" value="Unassembled WGS sequence"/>
</dbReference>
<feature type="transmembrane region" description="Helical" evidence="1">
    <location>
        <begin position="98"/>
        <end position="116"/>
    </location>
</feature>
<keyword evidence="1" id="KW-0812">Transmembrane</keyword>
<keyword evidence="1" id="KW-1133">Transmembrane helix</keyword>
<dbReference type="RefSeq" id="WP_194947463.1">
    <property type="nucleotide sequence ID" value="NZ_JACBGI020000002.1"/>
</dbReference>
<keyword evidence="3" id="KW-1185">Reference proteome</keyword>
<accession>A0ABS0BTG3</accession>
<dbReference type="InterPro" id="IPR021329">
    <property type="entry name" value="DUF2938"/>
</dbReference>
<keyword evidence="1" id="KW-0472">Membrane</keyword>
<proteinExistence type="predicted"/>
<reference evidence="2 3" key="1">
    <citation type="submission" date="2020-11" db="EMBL/GenBank/DDBJ databases">
        <title>Sulfur oxidizing isolate from Hospital Hole Sinkhole.</title>
        <authorList>
            <person name="Scott K.M."/>
        </authorList>
    </citation>
    <scope>NUCLEOTIDE SEQUENCE [LARGE SCALE GENOMIC DNA]</scope>
    <source>
        <strain evidence="2 3">HH1</strain>
    </source>
</reference>
<name>A0ABS0BTG3_9GAMM</name>
<evidence type="ECO:0000313" key="2">
    <source>
        <dbReference type="EMBL" id="MBF6057094.1"/>
    </source>
</evidence>
<sequence length="163" mass="18052">MNTLFSVFFIGIGATLIMDLWSILRKQFLRIPSADYGLVGRWIAHMRYGRFYHHSIMAAAPVRGEQVLGWGVHYLTGIAFAALMIFLNGESWLENPTLLPALAIGIATVIAPFFLMQPGMGAGVAASRTSNPRQARIHSLITHAVFGFGLYLSGWLLKLLYLD</sequence>
<comment type="caution">
    <text evidence="2">The sequence shown here is derived from an EMBL/GenBank/DDBJ whole genome shotgun (WGS) entry which is preliminary data.</text>
</comment>
<dbReference type="EMBL" id="JACBGI020000002">
    <property type="protein sequence ID" value="MBF6057094.1"/>
    <property type="molecule type" value="Genomic_DNA"/>
</dbReference>
<feature type="transmembrane region" description="Helical" evidence="1">
    <location>
        <begin position="137"/>
        <end position="157"/>
    </location>
</feature>
<dbReference type="Pfam" id="PF11158">
    <property type="entry name" value="DUF2938"/>
    <property type="match status" value="1"/>
</dbReference>
<evidence type="ECO:0000256" key="1">
    <source>
        <dbReference type="SAM" id="Phobius"/>
    </source>
</evidence>
<feature type="transmembrane region" description="Helical" evidence="1">
    <location>
        <begin position="67"/>
        <end position="86"/>
    </location>
</feature>
<protein>
    <submittedName>
        <fullName evidence="2">DUF2938 domain-containing protein</fullName>
    </submittedName>
</protein>